<accession>A0A1H6FVN8</accession>
<comment type="function">
    <text evidence="5">ATP-dependent carboxylate-amine ligase which exhibits weak glutamate--cysteine ligase activity.</text>
</comment>
<dbReference type="RefSeq" id="WP_218138324.1">
    <property type="nucleotide sequence ID" value="NZ_FNWJ01000002.1"/>
</dbReference>
<reference evidence="7" key="1">
    <citation type="submission" date="2016-10" db="EMBL/GenBank/DDBJ databases">
        <authorList>
            <person name="Varghese N."/>
            <person name="Submissions S."/>
        </authorList>
    </citation>
    <scope>NUCLEOTIDE SEQUENCE [LARGE SCALE GENOMIC DNA]</scope>
    <source>
        <strain evidence="7">ATCC 35263</strain>
    </source>
</reference>
<dbReference type="Proteomes" id="UP000222056">
    <property type="component" value="Unassembled WGS sequence"/>
</dbReference>
<keyword evidence="2 5" id="KW-0547">Nucleotide-binding</keyword>
<evidence type="ECO:0000313" key="6">
    <source>
        <dbReference type="EMBL" id="SEH14063.1"/>
    </source>
</evidence>
<dbReference type="InterPro" id="IPR011793">
    <property type="entry name" value="YbdK"/>
</dbReference>
<dbReference type="GO" id="GO:0042398">
    <property type="term" value="P:modified amino acid biosynthetic process"/>
    <property type="evidence" value="ECO:0007669"/>
    <property type="project" value="InterPro"/>
</dbReference>
<keyword evidence="3 5" id="KW-0067">ATP-binding</keyword>
<dbReference type="SUPFAM" id="SSF55931">
    <property type="entry name" value="Glutamine synthetase/guanido kinase"/>
    <property type="match status" value="1"/>
</dbReference>
<dbReference type="Pfam" id="PF04107">
    <property type="entry name" value="GCS2"/>
    <property type="match status" value="1"/>
</dbReference>
<keyword evidence="1 5" id="KW-0436">Ligase</keyword>
<name>A0A1H6FVN8_THEAL</name>
<dbReference type="PANTHER" id="PTHR36510">
    <property type="entry name" value="GLUTAMATE--CYSTEINE LIGASE 2-RELATED"/>
    <property type="match status" value="1"/>
</dbReference>
<keyword evidence="7" id="KW-1185">Reference proteome</keyword>
<evidence type="ECO:0000256" key="4">
    <source>
        <dbReference type="ARBA" id="ARBA00048819"/>
    </source>
</evidence>
<organism evidence="6 7">
    <name type="scientific">Thermoleophilum album</name>
    <dbReference type="NCBI Taxonomy" id="29539"/>
    <lineage>
        <taxon>Bacteria</taxon>
        <taxon>Bacillati</taxon>
        <taxon>Actinomycetota</taxon>
        <taxon>Thermoleophilia</taxon>
        <taxon>Thermoleophilales</taxon>
        <taxon>Thermoleophilaceae</taxon>
        <taxon>Thermoleophilum</taxon>
    </lineage>
</organism>
<dbReference type="STRING" id="29539.SAMN02745716_1481"/>
<dbReference type="InterPro" id="IPR006336">
    <property type="entry name" value="GCS2"/>
</dbReference>
<dbReference type="PANTHER" id="PTHR36510:SF1">
    <property type="entry name" value="GLUTAMATE--CYSTEINE LIGASE 2-RELATED"/>
    <property type="match status" value="1"/>
</dbReference>
<dbReference type="HAMAP" id="MF_01609">
    <property type="entry name" value="Glu_cys_ligase_2"/>
    <property type="match status" value="1"/>
</dbReference>
<dbReference type="AlphaFoldDB" id="A0A1H6FVN8"/>
<evidence type="ECO:0000256" key="1">
    <source>
        <dbReference type="ARBA" id="ARBA00022598"/>
    </source>
</evidence>
<gene>
    <name evidence="6" type="ORF">SAMN02745716_1481</name>
</gene>
<dbReference type="GO" id="GO:0005524">
    <property type="term" value="F:ATP binding"/>
    <property type="evidence" value="ECO:0007669"/>
    <property type="project" value="UniProtKB-KW"/>
</dbReference>
<proteinExistence type="inferred from homology"/>
<dbReference type="NCBIfam" id="TIGR02050">
    <property type="entry name" value="gshA_cyan_rel"/>
    <property type="match status" value="1"/>
</dbReference>
<comment type="similarity">
    <text evidence="5">Belongs to the glutamate--cysteine ligase type 2 family. YbdK subfamily.</text>
</comment>
<dbReference type="EC" id="6.3.2.2" evidence="5"/>
<dbReference type="GO" id="GO:0004357">
    <property type="term" value="F:glutamate-cysteine ligase activity"/>
    <property type="evidence" value="ECO:0007669"/>
    <property type="project" value="UniProtKB-EC"/>
</dbReference>
<evidence type="ECO:0000313" key="7">
    <source>
        <dbReference type="Proteomes" id="UP000222056"/>
    </source>
</evidence>
<evidence type="ECO:0000256" key="3">
    <source>
        <dbReference type="ARBA" id="ARBA00022840"/>
    </source>
</evidence>
<dbReference type="InterPro" id="IPR014746">
    <property type="entry name" value="Gln_synth/guanido_kin_cat_dom"/>
</dbReference>
<dbReference type="InterPro" id="IPR050141">
    <property type="entry name" value="GCL_type2/YbdK_subfam"/>
</dbReference>
<sequence length="390" mass="43894">MTVTNAPERFLDMRYVREVFENSRDFTVGIEEEFQILDPVSYALDQRFDELKAAAAADPVLAQAVSGELIQSEIEIRSGAGQDFADALRRQKEARARLFRLARERGLLLAACGTHPWSPWQEQRIIDTEHYRRVSDGLRYVAWRNNTFGLHVHVGIRGADRALAVCDRLRPVLPELLALSANSIFLDGRDTGLESVRTQIFTRAFPRCGIPEPWLGFDAYARHVEFLKRTNSIVEHTQLWWSVRPHHAFGTVEVRICDAQSAAEESSALAELIVACVAQAAREHDQGVPFEHPPVRLIEENLWRAFRFGLNGKLIDLRRGEEFPAAAVGERLLAWTEPARAELGLDPQLPSHNGAQRQRRALAAGASIEEIFRAEVEQTQRTYAATGVAT</sequence>
<evidence type="ECO:0000256" key="5">
    <source>
        <dbReference type="HAMAP-Rule" id="MF_01609"/>
    </source>
</evidence>
<dbReference type="Gene3D" id="3.30.590.20">
    <property type="match status" value="1"/>
</dbReference>
<dbReference type="EMBL" id="FNWJ01000002">
    <property type="protein sequence ID" value="SEH14063.1"/>
    <property type="molecule type" value="Genomic_DNA"/>
</dbReference>
<protein>
    <recommendedName>
        <fullName evidence="5">Putative glutamate--cysteine ligase 2</fullName>
        <ecNumber evidence="5">6.3.2.2</ecNumber>
    </recommendedName>
    <alternativeName>
        <fullName evidence="5">Gamma-glutamylcysteine synthetase 2</fullName>
        <shortName evidence="5">GCS 2</shortName>
        <shortName evidence="5">Gamma-GCS 2</shortName>
    </alternativeName>
</protein>
<comment type="catalytic activity">
    <reaction evidence="4 5">
        <text>L-cysteine + L-glutamate + ATP = gamma-L-glutamyl-L-cysteine + ADP + phosphate + H(+)</text>
        <dbReference type="Rhea" id="RHEA:13285"/>
        <dbReference type="ChEBI" id="CHEBI:15378"/>
        <dbReference type="ChEBI" id="CHEBI:29985"/>
        <dbReference type="ChEBI" id="CHEBI:30616"/>
        <dbReference type="ChEBI" id="CHEBI:35235"/>
        <dbReference type="ChEBI" id="CHEBI:43474"/>
        <dbReference type="ChEBI" id="CHEBI:58173"/>
        <dbReference type="ChEBI" id="CHEBI:456216"/>
        <dbReference type="EC" id="6.3.2.2"/>
    </reaction>
</comment>
<evidence type="ECO:0000256" key="2">
    <source>
        <dbReference type="ARBA" id="ARBA00022741"/>
    </source>
</evidence>